<evidence type="ECO:0000313" key="2">
    <source>
        <dbReference type="EMBL" id="KAF6081664.1"/>
    </source>
</evidence>
<evidence type="ECO:0000256" key="1">
    <source>
        <dbReference type="SAM" id="MobiDB-lite"/>
    </source>
</evidence>
<gene>
    <name evidence="2" type="ORF">HJG60_008712</name>
</gene>
<feature type="region of interest" description="Disordered" evidence="1">
    <location>
        <begin position="79"/>
        <end position="111"/>
    </location>
</feature>
<dbReference type="AlphaFoldDB" id="A0A834DJ23"/>
<protein>
    <submittedName>
        <fullName evidence="2">Uncharacterized protein</fullName>
    </submittedName>
</protein>
<accession>A0A834DJ23</accession>
<name>A0A834DJ23_9CHIR</name>
<dbReference type="EMBL" id="JABVXQ010000013">
    <property type="protein sequence ID" value="KAF6081664.1"/>
    <property type="molecule type" value="Genomic_DNA"/>
</dbReference>
<organism evidence="2 3">
    <name type="scientific">Phyllostomus discolor</name>
    <name type="common">pale spear-nosed bat</name>
    <dbReference type="NCBI Taxonomy" id="89673"/>
    <lineage>
        <taxon>Eukaryota</taxon>
        <taxon>Metazoa</taxon>
        <taxon>Chordata</taxon>
        <taxon>Craniata</taxon>
        <taxon>Vertebrata</taxon>
        <taxon>Euteleostomi</taxon>
        <taxon>Mammalia</taxon>
        <taxon>Eutheria</taxon>
        <taxon>Laurasiatheria</taxon>
        <taxon>Chiroptera</taxon>
        <taxon>Yangochiroptera</taxon>
        <taxon>Phyllostomidae</taxon>
        <taxon>Phyllostominae</taxon>
        <taxon>Phyllostomus</taxon>
    </lineage>
</organism>
<proteinExistence type="predicted"/>
<feature type="compositionally biased region" description="Polar residues" evidence="1">
    <location>
        <begin position="79"/>
        <end position="98"/>
    </location>
</feature>
<sequence length="128" mass="13827">MSMEMSAEKGTCATSRVWEERSKGKFWAPMAGQSLHDFLAPGASSCWPPMKGVFQDTKALPDRPPSAWPQDPQVLQLLTHSPRGQSLLSASAGATQTLPRCGPHPLGPPQLLSEAQSQVHFLHSSPAR</sequence>
<evidence type="ECO:0000313" key="3">
    <source>
        <dbReference type="Proteomes" id="UP000664940"/>
    </source>
</evidence>
<dbReference type="Proteomes" id="UP000664940">
    <property type="component" value="Unassembled WGS sequence"/>
</dbReference>
<reference evidence="2 3" key="1">
    <citation type="journal article" date="2020" name="Nature">
        <title>Six reference-quality genomes reveal evolution of bat adaptations.</title>
        <authorList>
            <person name="Jebb D."/>
            <person name="Huang Z."/>
            <person name="Pippel M."/>
            <person name="Hughes G.M."/>
            <person name="Lavrichenko K."/>
            <person name="Devanna P."/>
            <person name="Winkler S."/>
            <person name="Jermiin L.S."/>
            <person name="Skirmuntt E.C."/>
            <person name="Katzourakis A."/>
            <person name="Burkitt-Gray L."/>
            <person name="Ray D.A."/>
            <person name="Sullivan K.A.M."/>
            <person name="Roscito J.G."/>
            <person name="Kirilenko B.M."/>
            <person name="Davalos L.M."/>
            <person name="Corthals A.P."/>
            <person name="Power M.L."/>
            <person name="Jones G."/>
            <person name="Ransome R.D."/>
            <person name="Dechmann D.K.N."/>
            <person name="Locatelli A.G."/>
            <person name="Puechmaille S.J."/>
            <person name="Fedrigo O."/>
            <person name="Jarvis E.D."/>
            <person name="Hiller M."/>
            <person name="Vernes S.C."/>
            <person name="Myers E.W."/>
            <person name="Teeling E.C."/>
        </authorList>
    </citation>
    <scope>NUCLEOTIDE SEQUENCE [LARGE SCALE GENOMIC DNA]</scope>
    <source>
        <strain evidence="2">Bat1K_MPI-CBG_1</strain>
    </source>
</reference>
<comment type="caution">
    <text evidence="2">The sequence shown here is derived from an EMBL/GenBank/DDBJ whole genome shotgun (WGS) entry which is preliminary data.</text>
</comment>